<protein>
    <submittedName>
        <fullName evidence="1">Uncharacterized protein</fullName>
    </submittedName>
</protein>
<dbReference type="OrthoDB" id="9952875at2"/>
<gene>
    <name evidence="1" type="ORF">C9I99_04820</name>
</gene>
<reference evidence="1 2" key="1">
    <citation type="submission" date="2018-03" db="EMBL/GenBank/DDBJ databases">
        <title>Whole genome sequencing of Histamine producing bacteria.</title>
        <authorList>
            <person name="Butler K."/>
        </authorList>
    </citation>
    <scope>NUCLEOTIDE SEQUENCE [LARGE SCALE GENOMIC DNA]</scope>
    <source>
        <strain evidence="1 2">JCM 13586</strain>
    </source>
</reference>
<sequence>MKNQIRIKTRNTRRTRKIIGVGCGAVVAGLLFAGSVHSAGQWVEVENVHNGRAPLCHHLESGELKFCSDIKLEQEEP</sequence>
<accession>A0A2T3J4W0</accession>
<dbReference type="Proteomes" id="UP000241222">
    <property type="component" value="Unassembled WGS sequence"/>
</dbReference>
<evidence type="ECO:0000313" key="2">
    <source>
        <dbReference type="Proteomes" id="UP000241222"/>
    </source>
</evidence>
<proteinExistence type="predicted"/>
<keyword evidence="2" id="KW-1185">Reference proteome</keyword>
<dbReference type="AlphaFoldDB" id="A0A2T3J4W0"/>
<dbReference type="EMBL" id="PYMH01000001">
    <property type="protein sequence ID" value="PSU36321.1"/>
    <property type="molecule type" value="Genomic_DNA"/>
</dbReference>
<organism evidence="1 2">
    <name type="scientific">Photobacterium lutimaris</name>
    <dbReference type="NCBI Taxonomy" id="388278"/>
    <lineage>
        <taxon>Bacteria</taxon>
        <taxon>Pseudomonadati</taxon>
        <taxon>Pseudomonadota</taxon>
        <taxon>Gammaproteobacteria</taxon>
        <taxon>Vibrionales</taxon>
        <taxon>Vibrionaceae</taxon>
        <taxon>Photobacterium</taxon>
    </lineage>
</organism>
<evidence type="ECO:0000313" key="1">
    <source>
        <dbReference type="EMBL" id="PSU36321.1"/>
    </source>
</evidence>
<comment type="caution">
    <text evidence="1">The sequence shown here is derived from an EMBL/GenBank/DDBJ whole genome shotgun (WGS) entry which is preliminary data.</text>
</comment>
<dbReference type="RefSeq" id="WP_107347675.1">
    <property type="nucleotide sequence ID" value="NZ_PYMH01000001.1"/>
</dbReference>
<name>A0A2T3J4W0_9GAMM</name>